<accession>A0A7K3M167</accession>
<name>A0A7K3M167_9ACTN</name>
<dbReference type="InterPro" id="IPR045869">
    <property type="entry name" value="Arna-like_SDR_e"/>
</dbReference>
<dbReference type="CDD" id="cd05257">
    <property type="entry name" value="Arna_like_SDR_e"/>
    <property type="match status" value="1"/>
</dbReference>
<dbReference type="GO" id="GO:0016831">
    <property type="term" value="F:carboxy-lyase activity"/>
    <property type="evidence" value="ECO:0007669"/>
    <property type="project" value="InterPro"/>
</dbReference>
<dbReference type="InterPro" id="IPR020904">
    <property type="entry name" value="Sc_DH/Rdtase_CS"/>
</dbReference>
<dbReference type="Proteomes" id="UP000460435">
    <property type="component" value="Unassembled WGS sequence"/>
</dbReference>
<evidence type="ECO:0000259" key="1">
    <source>
        <dbReference type="Pfam" id="PF16363"/>
    </source>
</evidence>
<dbReference type="InterPro" id="IPR036291">
    <property type="entry name" value="NAD(P)-bd_dom_sf"/>
</dbReference>
<dbReference type="Gene3D" id="3.40.50.720">
    <property type="entry name" value="NAD(P)-binding Rossmann-like Domain"/>
    <property type="match status" value="1"/>
</dbReference>
<dbReference type="EMBL" id="WLZY01000001">
    <property type="protein sequence ID" value="NDL56642.1"/>
    <property type="molecule type" value="Genomic_DNA"/>
</dbReference>
<evidence type="ECO:0000313" key="2">
    <source>
        <dbReference type="EMBL" id="NDL56642.1"/>
    </source>
</evidence>
<reference evidence="2 3" key="1">
    <citation type="submission" date="2019-11" db="EMBL/GenBank/DDBJ databases">
        <authorList>
            <person name="Li X.-J."/>
            <person name="Feng X.-M."/>
        </authorList>
    </citation>
    <scope>NUCLEOTIDE SEQUENCE [LARGE SCALE GENOMIC DNA]</scope>
    <source>
        <strain evidence="2 3">XMNu-373</strain>
    </source>
</reference>
<keyword evidence="3" id="KW-1185">Reference proteome</keyword>
<dbReference type="InterPro" id="IPR016040">
    <property type="entry name" value="NAD(P)-bd_dom"/>
</dbReference>
<protein>
    <submittedName>
        <fullName evidence="2">SDR family NAD(P)-dependent oxidoreductase</fullName>
    </submittedName>
</protein>
<dbReference type="PROSITE" id="PS00061">
    <property type="entry name" value="ADH_SHORT"/>
    <property type="match status" value="1"/>
</dbReference>
<organism evidence="2 3">
    <name type="scientific">Phytoactinopolyspora mesophila</name>
    <dbReference type="NCBI Taxonomy" id="2650750"/>
    <lineage>
        <taxon>Bacteria</taxon>
        <taxon>Bacillati</taxon>
        <taxon>Actinomycetota</taxon>
        <taxon>Actinomycetes</taxon>
        <taxon>Jiangellales</taxon>
        <taxon>Jiangellaceae</taxon>
        <taxon>Phytoactinopolyspora</taxon>
    </lineage>
</organism>
<dbReference type="AlphaFoldDB" id="A0A7K3M167"/>
<proteinExistence type="predicted"/>
<comment type="caution">
    <text evidence="2">The sequence shown here is derived from an EMBL/GenBank/DDBJ whole genome shotgun (WGS) entry which is preliminary data.</text>
</comment>
<evidence type="ECO:0000313" key="3">
    <source>
        <dbReference type="Proteomes" id="UP000460435"/>
    </source>
</evidence>
<dbReference type="Pfam" id="PF16363">
    <property type="entry name" value="GDP_Man_Dehyd"/>
    <property type="match status" value="1"/>
</dbReference>
<feature type="domain" description="NAD(P)-binding" evidence="1">
    <location>
        <begin position="15"/>
        <end position="318"/>
    </location>
</feature>
<dbReference type="Gene3D" id="3.90.25.10">
    <property type="entry name" value="UDP-galactose 4-epimerase, domain 1"/>
    <property type="match status" value="1"/>
</dbReference>
<dbReference type="PANTHER" id="PTHR43000">
    <property type="entry name" value="DTDP-D-GLUCOSE 4,6-DEHYDRATASE-RELATED"/>
    <property type="match status" value="1"/>
</dbReference>
<sequence>MCADRSSGLSGLRVLVTGADGFIGSHLVDRLLDEAARVRAFCVYNSNGSYGWLDEFEPERLFDVDLQLGDIRDPRSVRRAVRDVDVVFHLAALVAIPYSYQAPESFVDTNITGTLNVLEAVREAGAVRVVHTSTSEVYGTPESVPITEGHPIQAQSPYSASKIAADQLCQAYARSFRIDVVTLRPFNTYGPRQSARAVIPAILGQLLAGAEEVRLGSLWPRRDLTFVTDTVDGFVRMATSDLAPGSLIQLGTGHAVSIGELFDLCCEVTARRARVVTDRERLRPAESEVQVLLSEPSQAKEELGWQASCSLRDGLAETARWLEPRIDPERAVRYQR</sequence>
<dbReference type="SUPFAM" id="SSF51735">
    <property type="entry name" value="NAD(P)-binding Rossmann-fold domains"/>
    <property type="match status" value="1"/>
</dbReference>
<gene>
    <name evidence="2" type="ORF">F7O44_06110</name>
</gene>